<dbReference type="InterPro" id="IPR042278">
    <property type="entry name" value="Mfa-like_1_N"/>
</dbReference>
<accession>A0ABS9CFA9</accession>
<proteinExistence type="predicted"/>
<dbReference type="Proteomes" id="UP001200470">
    <property type="component" value="Unassembled WGS sequence"/>
</dbReference>
<protein>
    <submittedName>
        <fullName evidence="1">Fimbrillin family protein</fullName>
    </submittedName>
</protein>
<name>A0ABS9CFA9_9BACT</name>
<evidence type="ECO:0000313" key="1">
    <source>
        <dbReference type="EMBL" id="MCF2562997.1"/>
    </source>
</evidence>
<dbReference type="CDD" id="cd13120">
    <property type="entry name" value="BF2867_like_N"/>
    <property type="match status" value="1"/>
</dbReference>
<sequence length="182" mass="19924">MITLPCTQTRCALNDAAEVGNFGVSAVYTKGSTISSLYHDQQVTKSGNNWFTAGNEMWPTEGSLSFYAYALYQRAALSYISTAADFAKNKVIRYVADTDIDHHPDFIVAKNEAIAYNISTASKPVELAFSHALTALTFAVDAEMISGKVKRITIKGVNGQGDYDFAPILVRFERFLVVSSID</sequence>
<gene>
    <name evidence="1" type="ORF">I6E12_02580</name>
</gene>
<evidence type="ECO:0000313" key="2">
    <source>
        <dbReference type="Proteomes" id="UP001200470"/>
    </source>
</evidence>
<dbReference type="EMBL" id="JADYTN010000004">
    <property type="protein sequence ID" value="MCF2562997.1"/>
    <property type="molecule type" value="Genomic_DNA"/>
</dbReference>
<comment type="caution">
    <text evidence="1">The sequence shown here is derived from an EMBL/GenBank/DDBJ whole genome shotgun (WGS) entry which is preliminary data.</text>
</comment>
<dbReference type="Gene3D" id="2.60.40.2620">
    <property type="entry name" value="Fimbrillin-like"/>
    <property type="match status" value="1"/>
</dbReference>
<dbReference type="Pfam" id="PF13149">
    <property type="entry name" value="Mfa_like_1"/>
    <property type="match status" value="1"/>
</dbReference>
<organism evidence="1 2">
    <name type="scientific">Xylanibacter brevis</name>
    <dbReference type="NCBI Taxonomy" id="83231"/>
    <lineage>
        <taxon>Bacteria</taxon>
        <taxon>Pseudomonadati</taxon>
        <taxon>Bacteroidota</taxon>
        <taxon>Bacteroidia</taxon>
        <taxon>Bacteroidales</taxon>
        <taxon>Prevotellaceae</taxon>
        <taxon>Xylanibacter</taxon>
    </lineage>
</organism>
<dbReference type="InterPro" id="IPR025049">
    <property type="entry name" value="Mfa-like_1"/>
</dbReference>
<reference evidence="1 2" key="1">
    <citation type="submission" date="2020-12" db="EMBL/GenBank/DDBJ databases">
        <title>Whole genome sequences of gut porcine anaerobes.</title>
        <authorList>
            <person name="Kubasova T."/>
            <person name="Jahodarova E."/>
            <person name="Rychlik I."/>
        </authorList>
    </citation>
    <scope>NUCLEOTIDE SEQUENCE [LARGE SCALE GENOMIC DNA]</scope>
    <source>
        <strain evidence="1 2">An925</strain>
    </source>
</reference>
<keyword evidence="2" id="KW-1185">Reference proteome</keyword>